<dbReference type="GO" id="GO:0005743">
    <property type="term" value="C:mitochondrial inner membrane"/>
    <property type="evidence" value="ECO:0007669"/>
    <property type="project" value="UniProtKB-SubCell"/>
</dbReference>
<dbReference type="InterPro" id="IPR035427">
    <property type="entry name" value="Tim10-like_dom_sf"/>
</dbReference>
<evidence type="ECO:0000313" key="4">
    <source>
        <dbReference type="Proteomes" id="UP000269945"/>
    </source>
</evidence>
<dbReference type="InterPro" id="IPR004217">
    <property type="entry name" value="Tim10-like"/>
</dbReference>
<comment type="domain">
    <text evidence="1">The twin CX3C motif contains 4 conserved Cys residues that form 2 disulfide bonds in the mitochondrial intermembrane space.</text>
</comment>
<dbReference type="Gene3D" id="1.10.287.810">
    <property type="entry name" value="Mitochondrial import inner membrane translocase subunit tim13 like domains"/>
    <property type="match status" value="1"/>
</dbReference>
<keyword evidence="1" id="KW-0811">Translocation</keyword>
<name>A0A9X9PZZ5_GULGU</name>
<evidence type="ECO:0000256" key="1">
    <source>
        <dbReference type="RuleBase" id="RU367043"/>
    </source>
</evidence>
<keyword evidence="1" id="KW-0813">Transport</keyword>
<gene>
    <name evidence="3" type="ORF">BN2614_LOCUS1</name>
</gene>
<dbReference type="EMBL" id="CYRY02012343">
    <property type="protein sequence ID" value="VCW79610.1"/>
    <property type="molecule type" value="Genomic_DNA"/>
</dbReference>
<dbReference type="AlphaFoldDB" id="A0A9X9PZZ5"/>
<keyword evidence="1" id="KW-0472">Membrane</keyword>
<comment type="similarity">
    <text evidence="1">Belongs to the small Tim family.</text>
</comment>
<evidence type="ECO:0000313" key="3">
    <source>
        <dbReference type="EMBL" id="VCW79610.1"/>
    </source>
</evidence>
<comment type="subcellular location">
    <subcellularLocation>
        <location evidence="1">Mitochondrion inner membrane</location>
        <topology evidence="1">Peripheral membrane protein</topology>
        <orientation evidence="1">Intermembrane side</orientation>
    </subcellularLocation>
</comment>
<dbReference type="Pfam" id="PF02953">
    <property type="entry name" value="zf-Tim10_DDP"/>
    <property type="match status" value="1"/>
</dbReference>
<keyword evidence="1" id="KW-0143">Chaperone</keyword>
<organism evidence="3 4">
    <name type="scientific">Gulo gulo</name>
    <name type="common">Wolverine</name>
    <name type="synonym">Gluton</name>
    <dbReference type="NCBI Taxonomy" id="48420"/>
    <lineage>
        <taxon>Eukaryota</taxon>
        <taxon>Metazoa</taxon>
        <taxon>Chordata</taxon>
        <taxon>Craniata</taxon>
        <taxon>Vertebrata</taxon>
        <taxon>Euteleostomi</taxon>
        <taxon>Mammalia</taxon>
        <taxon>Eutheria</taxon>
        <taxon>Laurasiatheria</taxon>
        <taxon>Carnivora</taxon>
        <taxon>Caniformia</taxon>
        <taxon>Musteloidea</taxon>
        <taxon>Mustelidae</taxon>
        <taxon>Guloninae</taxon>
        <taxon>Gulo</taxon>
    </lineage>
</organism>
<dbReference type="GO" id="GO:0015031">
    <property type="term" value="P:protein transport"/>
    <property type="evidence" value="ECO:0007669"/>
    <property type="project" value="UniProtKB-KW"/>
</dbReference>
<accession>A0A9X9PZZ5</accession>
<keyword evidence="1" id="KW-1015">Disulfide bond</keyword>
<proteinExistence type="inferred from homology"/>
<keyword evidence="1" id="KW-0496">Mitochondrion</keyword>
<keyword evidence="1" id="KW-0653">Protein transport</keyword>
<comment type="subunit">
    <text evidence="1">Heterohexamer.</text>
</comment>
<comment type="function">
    <text evidence="1">Mitochondrial intermembrane chaperone that participates in the import and insertion of some multi-pass transmembrane proteins into the mitochondrial inner membrane. Also required for the transfer of beta-barrel precursors from the TOM complex to the sorting and assembly machinery (SAM complex) of the outer membrane. Acts as a chaperone-like protein that protects the hydrophobic precursors from aggregation and guide them through the mitochondrial intermembrane space.</text>
</comment>
<evidence type="ECO:0000259" key="2">
    <source>
        <dbReference type="Pfam" id="PF02953"/>
    </source>
</evidence>
<dbReference type="SUPFAM" id="SSF144122">
    <property type="entry name" value="Tim10-like"/>
    <property type="match status" value="1"/>
</dbReference>
<reference evidence="3 4" key="1">
    <citation type="submission" date="2018-10" db="EMBL/GenBank/DDBJ databases">
        <authorList>
            <person name="Ekblom R."/>
            <person name="Jareborg N."/>
        </authorList>
    </citation>
    <scope>NUCLEOTIDE SEQUENCE [LARGE SCALE GENOMIC DNA]</scope>
    <source>
        <tissue evidence="3">Muscle</tissue>
    </source>
</reference>
<keyword evidence="4" id="KW-1185">Reference proteome</keyword>
<dbReference type="Proteomes" id="UP000269945">
    <property type="component" value="Unassembled WGS sequence"/>
</dbReference>
<sequence>MMWSCSTWGQPNNRRHLQFTAQVYNILELCWDKCVEKPGNRLDSPTENCLSSCVDCFIDTSITN</sequence>
<keyword evidence="1" id="KW-0999">Mitochondrion inner membrane</keyword>
<protein>
    <recommendedName>
        <fullName evidence="1">Mitochondrial import inner membrane translocase subunit</fullName>
    </recommendedName>
</protein>
<feature type="domain" description="Tim10-like" evidence="2">
    <location>
        <begin position="18"/>
        <end position="61"/>
    </location>
</feature>
<comment type="caution">
    <text evidence="3">The sequence shown here is derived from an EMBL/GenBank/DDBJ whole genome shotgun (WGS) entry which is preliminary data.</text>
</comment>